<dbReference type="SMART" id="SM00421">
    <property type="entry name" value="HTH_LUXR"/>
    <property type="match status" value="1"/>
</dbReference>
<comment type="caution">
    <text evidence="4">The sequence shown here is derived from an EMBL/GenBank/DDBJ whole genome shotgun (WGS) entry which is preliminary data.</text>
</comment>
<feature type="domain" description="HTH luxR-type" evidence="3">
    <location>
        <begin position="44"/>
        <end position="101"/>
    </location>
</feature>
<dbReference type="InterPro" id="IPR036388">
    <property type="entry name" value="WH-like_DNA-bd_sf"/>
</dbReference>
<evidence type="ECO:0000259" key="3">
    <source>
        <dbReference type="SMART" id="SM00421"/>
    </source>
</evidence>
<dbReference type="Proteomes" id="UP000220341">
    <property type="component" value="Unassembled WGS sequence"/>
</dbReference>
<dbReference type="GO" id="GO:0003677">
    <property type="term" value="F:DNA binding"/>
    <property type="evidence" value="ECO:0007669"/>
    <property type="project" value="InterPro"/>
</dbReference>
<dbReference type="Gene3D" id="1.10.10.10">
    <property type="entry name" value="Winged helix-like DNA-binding domain superfamily/Winged helix DNA-binding domain"/>
    <property type="match status" value="1"/>
</dbReference>
<dbReference type="RefSeq" id="WP_098278996.1">
    <property type="nucleotide sequence ID" value="NZ_CP146263.1"/>
</dbReference>
<dbReference type="AlphaFoldDB" id="A0AAE5U9R8"/>
<accession>A0AAE5U9R8</accession>
<proteinExistence type="predicted"/>
<dbReference type="InterPro" id="IPR000792">
    <property type="entry name" value="Tscrpt_reg_LuxR_C"/>
</dbReference>
<name>A0AAE5U9R8_PRIMG</name>
<gene>
    <name evidence="4" type="ORF">CN497_24790</name>
</gene>
<protein>
    <submittedName>
        <fullName evidence="4">LuxR family transcriptional regulator</fullName>
    </submittedName>
</protein>
<reference evidence="4 5" key="1">
    <citation type="submission" date="2017-09" db="EMBL/GenBank/DDBJ databases">
        <title>Large-scale bioinformatics analysis of Bacillus genomes uncovers conserved roles of natural products in bacterial physiology.</title>
        <authorList>
            <consortium name="Agbiome Team Llc"/>
            <person name="Bleich R.M."/>
            <person name="Kirk G.J."/>
            <person name="Santa Maria K.C."/>
            <person name="Allen S.E."/>
            <person name="Farag S."/>
            <person name="Shank E.A."/>
            <person name="Bowers A."/>
        </authorList>
    </citation>
    <scope>NUCLEOTIDE SEQUENCE [LARGE SCALE GENOMIC DNA]</scope>
    <source>
        <strain evidence="4 5">AFS003013</strain>
    </source>
</reference>
<keyword evidence="2" id="KW-0804">Transcription</keyword>
<dbReference type="EMBL" id="NTYW01000086">
    <property type="protein sequence ID" value="PES29546.1"/>
    <property type="molecule type" value="Genomic_DNA"/>
</dbReference>
<dbReference type="GO" id="GO:0006355">
    <property type="term" value="P:regulation of DNA-templated transcription"/>
    <property type="evidence" value="ECO:0007669"/>
    <property type="project" value="InterPro"/>
</dbReference>
<evidence type="ECO:0000256" key="2">
    <source>
        <dbReference type="ARBA" id="ARBA00023163"/>
    </source>
</evidence>
<dbReference type="InterPro" id="IPR016032">
    <property type="entry name" value="Sig_transdc_resp-reg_C-effctor"/>
</dbReference>
<keyword evidence="1" id="KW-0805">Transcription regulation</keyword>
<evidence type="ECO:0000256" key="1">
    <source>
        <dbReference type="ARBA" id="ARBA00023015"/>
    </source>
</evidence>
<evidence type="ECO:0000313" key="5">
    <source>
        <dbReference type="Proteomes" id="UP000220341"/>
    </source>
</evidence>
<dbReference type="SUPFAM" id="SSF46894">
    <property type="entry name" value="C-terminal effector domain of the bipartite response regulators"/>
    <property type="match status" value="1"/>
</dbReference>
<sequence>MDQSEKLLMEIEHILSVASDLVDEVARLKRVEEECKILKEKVFLNQFTVAEQQVFELALDGYSGREMQLILSKEEATIKSQRQTIIRKLGVSSMKEAVKKFQHLEYESPRKLLQSR</sequence>
<evidence type="ECO:0000313" key="4">
    <source>
        <dbReference type="EMBL" id="PES29546.1"/>
    </source>
</evidence>
<organism evidence="4 5">
    <name type="scientific">Priestia megaterium</name>
    <name type="common">Bacillus megaterium</name>
    <dbReference type="NCBI Taxonomy" id="1404"/>
    <lineage>
        <taxon>Bacteria</taxon>
        <taxon>Bacillati</taxon>
        <taxon>Bacillota</taxon>
        <taxon>Bacilli</taxon>
        <taxon>Bacillales</taxon>
        <taxon>Bacillaceae</taxon>
        <taxon>Priestia</taxon>
    </lineage>
</organism>